<evidence type="ECO:0000259" key="3">
    <source>
        <dbReference type="SMART" id="SM00245"/>
    </source>
</evidence>
<evidence type="ECO:0000313" key="5">
    <source>
        <dbReference type="Proteomes" id="UP000317199"/>
    </source>
</evidence>
<keyword evidence="2" id="KW-0732">Signal</keyword>
<dbReference type="EMBL" id="CP041242">
    <property type="protein sequence ID" value="QDH68917.1"/>
    <property type="molecule type" value="Genomic_DNA"/>
</dbReference>
<dbReference type="Gene3D" id="3.30.750.44">
    <property type="match status" value="1"/>
</dbReference>
<dbReference type="InterPro" id="IPR005151">
    <property type="entry name" value="Tail-specific_protease"/>
</dbReference>
<sequence length="430" mass="46357">MRPFTPILACLIAFLPLLHGHAAPPADPRQYTDGVARVIEAHYFDAERGRLIADELRDEARRGEFDAFRDRHELATALTARLKPLDRHFSVSWRPPTEGTPAPRQGAGARPSPEACDRKRNHGIRRVEVLPGKVGYLDLRQFAHFEYDCPGQPARDAIDAALALLADVDALIIDLRANGGGSPAMVGYLASAFVPPDADIYNTFISRSGTSSEAPREPHARPRLELPLYLLVSARTGSAAESFAYTLKNAGRAVVVGEATAGAANPGDEFDAGDGFHVFVSTGSPVSPVTGGNWETEGVQPDVDGPPADALRMAHARALESVLETGLPEATGARWALEALQAESAAPAPASLADYTGRYGVIEIEARESGLLLRNGRRPPMPLRPLGGDLFTSADDPGFRIRFERDPDEQVIALETLRPDGGIGRFRRDE</sequence>
<feature type="region of interest" description="Disordered" evidence="1">
    <location>
        <begin position="91"/>
        <end position="117"/>
    </location>
</feature>
<feature type="signal peptide" evidence="2">
    <location>
        <begin position="1"/>
        <end position="22"/>
    </location>
</feature>
<dbReference type="Proteomes" id="UP000317199">
    <property type="component" value="Chromosome"/>
</dbReference>
<name>A0A514BNF4_9GAMM</name>
<dbReference type="GO" id="GO:0008236">
    <property type="term" value="F:serine-type peptidase activity"/>
    <property type="evidence" value="ECO:0007669"/>
    <property type="project" value="InterPro"/>
</dbReference>
<feature type="chain" id="PRO_5021936824" evidence="2">
    <location>
        <begin position="23"/>
        <end position="430"/>
    </location>
</feature>
<feature type="domain" description="Tail specific protease" evidence="3">
    <location>
        <begin position="111"/>
        <end position="306"/>
    </location>
</feature>
<dbReference type="SUPFAM" id="SSF52096">
    <property type="entry name" value="ClpP/crotonase"/>
    <property type="match status" value="1"/>
</dbReference>
<dbReference type="KEGG" id="lyj:FKV23_01465"/>
<protein>
    <submittedName>
        <fullName evidence="4">S41 family peptidase</fullName>
    </submittedName>
</protein>
<proteinExistence type="predicted"/>
<dbReference type="InterPro" id="IPR029045">
    <property type="entry name" value="ClpP/crotonase-like_dom_sf"/>
</dbReference>
<dbReference type="AlphaFoldDB" id="A0A514BNF4"/>
<dbReference type="Pfam" id="PF03572">
    <property type="entry name" value="Peptidase_S41"/>
    <property type="match status" value="1"/>
</dbReference>
<keyword evidence="5" id="KW-1185">Reference proteome</keyword>
<dbReference type="PANTHER" id="PTHR11261">
    <property type="entry name" value="INTERPHOTORECEPTOR RETINOID-BINDING PROTEIN"/>
    <property type="match status" value="1"/>
</dbReference>
<organism evidence="4 5">
    <name type="scientific">Marilutibacter alkalisoli</name>
    <dbReference type="NCBI Taxonomy" id="2591633"/>
    <lineage>
        <taxon>Bacteria</taxon>
        <taxon>Pseudomonadati</taxon>
        <taxon>Pseudomonadota</taxon>
        <taxon>Gammaproteobacteria</taxon>
        <taxon>Lysobacterales</taxon>
        <taxon>Lysobacteraceae</taxon>
        <taxon>Marilutibacter</taxon>
    </lineage>
</organism>
<dbReference type="RefSeq" id="WP_141622259.1">
    <property type="nucleotide sequence ID" value="NZ_CP041242.1"/>
</dbReference>
<evidence type="ECO:0000256" key="1">
    <source>
        <dbReference type="SAM" id="MobiDB-lite"/>
    </source>
</evidence>
<dbReference type="GO" id="GO:0006508">
    <property type="term" value="P:proteolysis"/>
    <property type="evidence" value="ECO:0007669"/>
    <property type="project" value="InterPro"/>
</dbReference>
<dbReference type="Gene3D" id="3.90.226.10">
    <property type="entry name" value="2-enoyl-CoA Hydratase, Chain A, domain 1"/>
    <property type="match status" value="1"/>
</dbReference>
<gene>
    <name evidence="4" type="ORF">FKV23_01465</name>
</gene>
<dbReference type="CDD" id="cd07563">
    <property type="entry name" value="Peptidase_S41_IRBP"/>
    <property type="match status" value="1"/>
</dbReference>
<dbReference type="OrthoDB" id="9758793at2"/>
<dbReference type="SMART" id="SM00245">
    <property type="entry name" value="TSPc"/>
    <property type="match status" value="1"/>
</dbReference>
<dbReference type="PANTHER" id="PTHR11261:SF3">
    <property type="entry name" value="RETINOL-BINDING PROTEIN 3"/>
    <property type="match status" value="1"/>
</dbReference>
<evidence type="ECO:0000313" key="4">
    <source>
        <dbReference type="EMBL" id="QDH68917.1"/>
    </source>
</evidence>
<reference evidence="4 5" key="1">
    <citation type="submission" date="2019-06" db="EMBL/GenBank/DDBJ databases">
        <title>Lysobacter alkalisoli sp. nov. isolated from saline-alkali soil.</title>
        <authorList>
            <person name="Sun J.-Q."/>
            <person name="Xu L."/>
        </authorList>
    </citation>
    <scope>NUCLEOTIDE SEQUENCE [LARGE SCALE GENOMIC DNA]</scope>
    <source>
        <strain evidence="4 5">SJ-36</strain>
    </source>
</reference>
<evidence type="ECO:0000256" key="2">
    <source>
        <dbReference type="SAM" id="SignalP"/>
    </source>
</evidence>
<accession>A0A514BNF4</accession>